<dbReference type="GO" id="GO:0016846">
    <property type="term" value="F:carbon-sulfur lyase activity"/>
    <property type="evidence" value="ECO:0007669"/>
    <property type="project" value="InterPro"/>
</dbReference>
<dbReference type="InterPro" id="IPR011057">
    <property type="entry name" value="Mss4-like_sf"/>
</dbReference>
<proteinExistence type="inferred from homology"/>
<dbReference type="KEGG" id="rpon:G3256_15195"/>
<protein>
    <submittedName>
        <fullName evidence="6">GFA family protein</fullName>
    </submittedName>
</protein>
<dbReference type="GO" id="GO:0046872">
    <property type="term" value="F:metal ion binding"/>
    <property type="evidence" value="ECO:0007669"/>
    <property type="project" value="UniProtKB-KW"/>
</dbReference>
<dbReference type="Pfam" id="PF04828">
    <property type="entry name" value="GFA"/>
    <property type="match status" value="1"/>
</dbReference>
<keyword evidence="7" id="KW-1185">Reference proteome</keyword>
<evidence type="ECO:0000256" key="4">
    <source>
        <dbReference type="SAM" id="MobiDB-lite"/>
    </source>
</evidence>
<feature type="region of interest" description="Disordered" evidence="4">
    <location>
        <begin position="104"/>
        <end position="125"/>
    </location>
</feature>
<feature type="domain" description="CENP-V/GFA" evidence="5">
    <location>
        <begin position="3"/>
        <end position="87"/>
    </location>
</feature>
<reference evidence="6 7" key="1">
    <citation type="submission" date="2020-02" db="EMBL/GenBank/DDBJ databases">
        <title>Genome sequence of Roseobacter ponti.</title>
        <authorList>
            <person name="Hollensteiner J."/>
            <person name="Schneider D."/>
            <person name="Poehlein A."/>
            <person name="Daniel R."/>
        </authorList>
    </citation>
    <scope>NUCLEOTIDE SEQUENCE [LARGE SCALE GENOMIC DNA]</scope>
    <source>
        <strain evidence="6 7">DSM 106830</strain>
    </source>
</reference>
<dbReference type="Gene3D" id="3.90.1590.10">
    <property type="entry name" value="glutathione-dependent formaldehyde- activating enzyme (gfa)"/>
    <property type="match status" value="1"/>
</dbReference>
<evidence type="ECO:0000259" key="5">
    <source>
        <dbReference type="Pfam" id="PF04828"/>
    </source>
</evidence>
<evidence type="ECO:0000256" key="3">
    <source>
        <dbReference type="ARBA" id="ARBA00022833"/>
    </source>
</evidence>
<evidence type="ECO:0000313" key="7">
    <source>
        <dbReference type="Proteomes" id="UP000503308"/>
    </source>
</evidence>
<dbReference type="InterPro" id="IPR006913">
    <property type="entry name" value="CENP-V/GFA"/>
</dbReference>
<sequence>MAKPQTAVRCHCSDGLRVTGAPPAAFAAPAFSDLAIRPDPDTGFRPSDCVERRFCVTCGSPLYATWAHLPEQIYIPPVILNEATGIAQELRCHSDAVLPRVSMDDGVEKVSASGRETLRRPPGPL</sequence>
<dbReference type="EMBL" id="CP048788">
    <property type="protein sequence ID" value="QJF52417.1"/>
    <property type="molecule type" value="Genomic_DNA"/>
</dbReference>
<evidence type="ECO:0000313" key="6">
    <source>
        <dbReference type="EMBL" id="QJF52417.1"/>
    </source>
</evidence>
<dbReference type="RefSeq" id="WP_169641636.1">
    <property type="nucleotide sequence ID" value="NZ_CP048788.1"/>
</dbReference>
<evidence type="ECO:0000256" key="1">
    <source>
        <dbReference type="ARBA" id="ARBA00005495"/>
    </source>
</evidence>
<comment type="similarity">
    <text evidence="1">Belongs to the Gfa family.</text>
</comment>
<accession>A0A858SWK8</accession>
<dbReference type="SUPFAM" id="SSF51316">
    <property type="entry name" value="Mss4-like"/>
    <property type="match status" value="1"/>
</dbReference>
<name>A0A858SWK8_9RHOB</name>
<organism evidence="6 7">
    <name type="scientific">Roseobacter ponti</name>
    <dbReference type="NCBI Taxonomy" id="1891787"/>
    <lineage>
        <taxon>Bacteria</taxon>
        <taxon>Pseudomonadati</taxon>
        <taxon>Pseudomonadota</taxon>
        <taxon>Alphaproteobacteria</taxon>
        <taxon>Rhodobacterales</taxon>
        <taxon>Roseobacteraceae</taxon>
        <taxon>Roseobacter</taxon>
    </lineage>
</organism>
<gene>
    <name evidence="6" type="ORF">G3256_15195</name>
</gene>
<evidence type="ECO:0000256" key="2">
    <source>
        <dbReference type="ARBA" id="ARBA00022723"/>
    </source>
</evidence>
<keyword evidence="3" id="KW-0862">Zinc</keyword>
<dbReference type="Proteomes" id="UP000503308">
    <property type="component" value="Chromosome"/>
</dbReference>
<dbReference type="AlphaFoldDB" id="A0A858SWK8"/>
<keyword evidence="2" id="KW-0479">Metal-binding</keyword>